<dbReference type="NCBIfam" id="TIGR00715">
    <property type="entry name" value="precor6x_red"/>
    <property type="match status" value="1"/>
</dbReference>
<reference evidence="7" key="1">
    <citation type="journal article" date="2021" name="PeerJ">
        <title>Extensive microbial diversity within the chicken gut microbiome revealed by metagenomics and culture.</title>
        <authorList>
            <person name="Gilroy R."/>
            <person name="Ravi A."/>
            <person name="Getino M."/>
            <person name="Pursley I."/>
            <person name="Horton D.L."/>
            <person name="Alikhan N.F."/>
            <person name="Baker D."/>
            <person name="Gharbi K."/>
            <person name="Hall N."/>
            <person name="Watson M."/>
            <person name="Adriaenssens E.M."/>
            <person name="Foster-Nyarko E."/>
            <person name="Jarju S."/>
            <person name="Secka A."/>
            <person name="Antonio M."/>
            <person name="Oren A."/>
            <person name="Chaudhuri R.R."/>
            <person name="La Ragione R."/>
            <person name="Hildebrand F."/>
            <person name="Pallen M.J."/>
        </authorList>
    </citation>
    <scope>NUCLEOTIDE SEQUENCE</scope>
    <source>
        <strain evidence="7">CHK195-9823</strain>
    </source>
</reference>
<dbReference type="AlphaFoldDB" id="A0A9D1PCZ9"/>
<dbReference type="EC" id="1.3.1.54" evidence="7"/>
<evidence type="ECO:0000259" key="6">
    <source>
        <dbReference type="Pfam" id="PF00590"/>
    </source>
</evidence>
<evidence type="ECO:0000256" key="3">
    <source>
        <dbReference type="ARBA" id="ARBA00022603"/>
    </source>
</evidence>
<comment type="pathway">
    <text evidence="1">Cofactor biosynthesis; adenosylcobalamin biosynthesis.</text>
</comment>
<dbReference type="PROSITE" id="PS51014">
    <property type="entry name" value="COBK_CBIJ"/>
    <property type="match status" value="1"/>
</dbReference>
<dbReference type="PANTHER" id="PTHR43182">
    <property type="entry name" value="COBALT-PRECORRIN-6B C(15)-METHYLTRANSFERASE (DECARBOXYLATING)"/>
    <property type="match status" value="1"/>
</dbReference>
<dbReference type="SUPFAM" id="SSF53790">
    <property type="entry name" value="Tetrapyrrole methylase"/>
    <property type="match status" value="1"/>
</dbReference>
<dbReference type="InterPro" id="IPR050714">
    <property type="entry name" value="Cobalamin_biosynth_MTase"/>
</dbReference>
<dbReference type="SUPFAM" id="SSF53335">
    <property type="entry name" value="S-adenosyl-L-methionine-dependent methyltransferases"/>
    <property type="match status" value="1"/>
</dbReference>
<dbReference type="EMBL" id="DXIQ01000051">
    <property type="protein sequence ID" value="HIV38960.1"/>
    <property type="molecule type" value="Genomic_DNA"/>
</dbReference>
<dbReference type="InterPro" id="IPR014777">
    <property type="entry name" value="4pyrrole_Mease_sub1"/>
</dbReference>
<keyword evidence="3" id="KW-0489">Methyltransferase</keyword>
<dbReference type="CDD" id="cd11644">
    <property type="entry name" value="Precorrin-6Y-MT"/>
    <property type="match status" value="1"/>
</dbReference>
<keyword evidence="5" id="KW-0949">S-adenosyl-L-methionine</keyword>
<dbReference type="Gene3D" id="3.40.50.150">
    <property type="entry name" value="Vaccinia Virus protein VP39"/>
    <property type="match status" value="1"/>
</dbReference>
<accession>A0A9D1PCZ9</accession>
<evidence type="ECO:0000313" key="7">
    <source>
        <dbReference type="EMBL" id="HIV38960.1"/>
    </source>
</evidence>
<keyword evidence="4" id="KW-0808">Transferase</keyword>
<dbReference type="GO" id="GO:0016994">
    <property type="term" value="F:precorrin-6A reductase activity"/>
    <property type="evidence" value="ECO:0007669"/>
    <property type="project" value="UniProtKB-EC"/>
</dbReference>
<dbReference type="Proteomes" id="UP000886814">
    <property type="component" value="Unassembled WGS sequence"/>
</dbReference>
<dbReference type="PANTHER" id="PTHR43182:SF1">
    <property type="entry name" value="COBALT-PRECORRIN-7 C(5)-METHYLTRANSFERASE"/>
    <property type="match status" value="1"/>
</dbReference>
<dbReference type="GO" id="GO:0032259">
    <property type="term" value="P:methylation"/>
    <property type="evidence" value="ECO:0007669"/>
    <property type="project" value="UniProtKB-KW"/>
</dbReference>
<dbReference type="GO" id="GO:0009236">
    <property type="term" value="P:cobalamin biosynthetic process"/>
    <property type="evidence" value="ECO:0007669"/>
    <property type="project" value="UniProtKB-KW"/>
</dbReference>
<dbReference type="InterPro" id="IPR014008">
    <property type="entry name" value="Cbl_synth_MTase_CbiT"/>
</dbReference>
<reference evidence="7" key="2">
    <citation type="submission" date="2021-04" db="EMBL/GenBank/DDBJ databases">
        <authorList>
            <person name="Gilroy R."/>
        </authorList>
    </citation>
    <scope>NUCLEOTIDE SEQUENCE</scope>
    <source>
        <strain evidence="7">CHK195-9823</strain>
    </source>
</reference>
<evidence type="ECO:0000256" key="5">
    <source>
        <dbReference type="ARBA" id="ARBA00022691"/>
    </source>
</evidence>
<dbReference type="Pfam" id="PF02571">
    <property type="entry name" value="CbiJ"/>
    <property type="match status" value="1"/>
</dbReference>
<evidence type="ECO:0000313" key="8">
    <source>
        <dbReference type="Proteomes" id="UP000886814"/>
    </source>
</evidence>
<feature type="domain" description="Tetrapyrrole methylase" evidence="6">
    <location>
        <begin position="260"/>
        <end position="441"/>
    </location>
</feature>
<proteinExistence type="predicted"/>
<dbReference type="CDD" id="cd02440">
    <property type="entry name" value="AdoMet_MTases"/>
    <property type="match status" value="1"/>
</dbReference>
<dbReference type="NCBIfam" id="TIGR02467">
    <property type="entry name" value="CbiE"/>
    <property type="match status" value="1"/>
</dbReference>
<protein>
    <submittedName>
        <fullName evidence="7">Precorrin-6A reductase</fullName>
        <ecNumber evidence="7">1.3.1.54</ecNumber>
    </submittedName>
</protein>
<organism evidence="7 8">
    <name type="scientific">Candidatus Blautia stercorigallinarum</name>
    <dbReference type="NCBI Taxonomy" id="2838501"/>
    <lineage>
        <taxon>Bacteria</taxon>
        <taxon>Bacillati</taxon>
        <taxon>Bacillota</taxon>
        <taxon>Clostridia</taxon>
        <taxon>Lachnospirales</taxon>
        <taxon>Lachnospiraceae</taxon>
        <taxon>Blautia</taxon>
    </lineage>
</organism>
<dbReference type="GO" id="GO:0008276">
    <property type="term" value="F:protein methyltransferase activity"/>
    <property type="evidence" value="ECO:0007669"/>
    <property type="project" value="InterPro"/>
</dbReference>
<dbReference type="Gene3D" id="3.40.1010.10">
    <property type="entry name" value="Cobalt-precorrin-4 Transmethylase, Domain 1"/>
    <property type="match status" value="1"/>
</dbReference>
<gene>
    <name evidence="7" type="primary">cobK</name>
    <name evidence="7" type="ORF">H9747_08170</name>
</gene>
<dbReference type="InterPro" id="IPR003723">
    <property type="entry name" value="Precorrin-6x_reduct"/>
</dbReference>
<name>A0A9D1PCZ9_9FIRM</name>
<dbReference type="Pfam" id="PF00590">
    <property type="entry name" value="TP_methylase"/>
    <property type="match status" value="1"/>
</dbReference>
<dbReference type="InterPro" id="IPR035996">
    <property type="entry name" value="4pyrrol_Methylase_sf"/>
</dbReference>
<keyword evidence="2" id="KW-0169">Cobalamin biosynthesis</keyword>
<comment type="caution">
    <text evidence="7">The sequence shown here is derived from an EMBL/GenBank/DDBJ whole genome shotgun (WGS) entry which is preliminary data.</text>
</comment>
<evidence type="ECO:0000256" key="2">
    <source>
        <dbReference type="ARBA" id="ARBA00022573"/>
    </source>
</evidence>
<evidence type="ECO:0000256" key="1">
    <source>
        <dbReference type="ARBA" id="ARBA00004953"/>
    </source>
</evidence>
<dbReference type="NCBIfam" id="TIGR02469">
    <property type="entry name" value="CbiT"/>
    <property type="match status" value="1"/>
</dbReference>
<dbReference type="InterPro" id="IPR000878">
    <property type="entry name" value="4pyrrol_Mease"/>
</dbReference>
<keyword evidence="7" id="KW-0560">Oxidoreductase</keyword>
<dbReference type="InterPro" id="IPR029063">
    <property type="entry name" value="SAM-dependent_MTases_sf"/>
</dbReference>
<sequence>MCKVIVFAGTTEGREIAEFLDRRQIPGHICVATEYGEHLLPESPVLEISHQRLDLEEMKSLFQEKDPDMVIDATHPYAAQVTENIKKACEETGREYIRILRENQEMKEGGDWIFADSVEEAVELLSHTEGNILATTGSKEAAKYTKLENFQNRVFLRVLSLPKVAIECSQLGFQGKNLICMQGPFSKELNAAMIRQLDCKYLVTKMSGDAGGFQDKIDAARECGCVPVVIGRPLKEEGISVTQCRRLLCGRYGLKSQGEVSLVGIGMGSRKGLTLEARKIISSAQLLIGARRMIEACKEPGQDFFIEYNSQKIAEYIEEHPEYDKIAILLSGDPGFYSGAKKLLLALDGKKVQVVSGISSLVYFMSRIGKSWDDMLITSAHGRERDLVSLIRHNRKVFSILGTREGIRDLARKLLEYDMTNVILYTGECLSYPEEKIRKGKPEDFLDYEGDPLSVVYAENQEYQELLAVHGVPDRDFIRDKVPMTKEEIRTVSLSKLRLRRDSVCYDIGAGTGSVSVEMALRVPYGKVFAIEKKELAFELLKKNKKKFATDNLTLIQGTAPEALEELPAPDQAFIGGSSGNMKQILELLLQKNPRVRIVINCIALETVAETLSCIKELAVTDTEIVQLSVSKAKEIGSYHMMMGENPIYIISCTGDGKGS</sequence>
<evidence type="ECO:0000256" key="4">
    <source>
        <dbReference type="ARBA" id="ARBA00022679"/>
    </source>
</evidence>
<dbReference type="InterPro" id="IPR012818">
    <property type="entry name" value="CbiE"/>
</dbReference>